<feature type="region of interest" description="Disordered" evidence="4">
    <location>
        <begin position="166"/>
        <end position="258"/>
    </location>
</feature>
<protein>
    <recommendedName>
        <fullName evidence="5">Phorbol-ester/DAG-type domain-containing protein</fullName>
    </recommendedName>
</protein>
<organism evidence="6 7">
    <name type="scientific">Turnera subulata</name>
    <dbReference type="NCBI Taxonomy" id="218843"/>
    <lineage>
        <taxon>Eukaryota</taxon>
        <taxon>Viridiplantae</taxon>
        <taxon>Streptophyta</taxon>
        <taxon>Embryophyta</taxon>
        <taxon>Tracheophyta</taxon>
        <taxon>Spermatophyta</taxon>
        <taxon>Magnoliopsida</taxon>
        <taxon>eudicotyledons</taxon>
        <taxon>Gunneridae</taxon>
        <taxon>Pentapetalae</taxon>
        <taxon>rosids</taxon>
        <taxon>fabids</taxon>
        <taxon>Malpighiales</taxon>
        <taxon>Passifloraceae</taxon>
        <taxon>Turnera</taxon>
    </lineage>
</organism>
<gene>
    <name evidence="6" type="ORF">Tsubulata_031239</name>
</gene>
<dbReference type="GO" id="GO:0046872">
    <property type="term" value="F:metal ion binding"/>
    <property type="evidence" value="ECO:0007669"/>
    <property type="project" value="UniProtKB-KW"/>
</dbReference>
<dbReference type="EMBL" id="JAKUCV010001342">
    <property type="protein sequence ID" value="KAJ4846770.1"/>
    <property type="molecule type" value="Genomic_DNA"/>
</dbReference>
<dbReference type="Pfam" id="PF03107">
    <property type="entry name" value="C1_2"/>
    <property type="match status" value="3"/>
</dbReference>
<dbReference type="SMART" id="SM00109">
    <property type="entry name" value="C1"/>
    <property type="match status" value="3"/>
</dbReference>
<name>A0A9Q0GCZ6_9ROSI</name>
<keyword evidence="2" id="KW-0677">Repeat</keyword>
<proteinExistence type="predicted"/>
<evidence type="ECO:0000259" key="5">
    <source>
        <dbReference type="SMART" id="SM00109"/>
    </source>
</evidence>
<accession>A0A9Q0GCZ6</accession>
<reference evidence="6" key="2">
    <citation type="journal article" date="2023" name="Plants (Basel)">
        <title>Annotation of the Turnera subulata (Passifloraceae) Draft Genome Reveals the S-Locus Evolved after the Divergence of Turneroideae from Passifloroideae in a Stepwise Manner.</title>
        <authorList>
            <person name="Henning P.M."/>
            <person name="Roalson E.H."/>
            <person name="Mir W."/>
            <person name="McCubbin A.G."/>
            <person name="Shore J.S."/>
        </authorList>
    </citation>
    <scope>NUCLEOTIDE SEQUENCE</scope>
    <source>
        <strain evidence="6">F60SS</strain>
    </source>
</reference>
<dbReference type="PANTHER" id="PTHR46288:SF27">
    <property type="entry name" value="CYSTEINE_HISTIDINE-RICH C1 DOMAIN FAMILY PROTEIN"/>
    <property type="match status" value="1"/>
</dbReference>
<feature type="compositionally biased region" description="Acidic residues" evidence="4">
    <location>
        <begin position="170"/>
        <end position="196"/>
    </location>
</feature>
<keyword evidence="7" id="KW-1185">Reference proteome</keyword>
<dbReference type="Proteomes" id="UP001141552">
    <property type="component" value="Unassembled WGS sequence"/>
</dbReference>
<feature type="domain" description="Phorbol-ester/DAG-type" evidence="5">
    <location>
        <begin position="95"/>
        <end position="155"/>
    </location>
</feature>
<dbReference type="InterPro" id="IPR002219">
    <property type="entry name" value="PKC_DAG/PE"/>
</dbReference>
<dbReference type="InterPro" id="IPR046349">
    <property type="entry name" value="C1-like_sf"/>
</dbReference>
<evidence type="ECO:0000256" key="1">
    <source>
        <dbReference type="ARBA" id="ARBA00022723"/>
    </source>
</evidence>
<keyword evidence="3" id="KW-0862">Zinc</keyword>
<keyword evidence="1" id="KW-0479">Metal-binding</keyword>
<feature type="domain" description="Phorbol-ester/DAG-type" evidence="5">
    <location>
        <begin position="40"/>
        <end position="89"/>
    </location>
</feature>
<feature type="compositionally biased region" description="Basic and acidic residues" evidence="4">
    <location>
        <begin position="216"/>
        <end position="239"/>
    </location>
</feature>
<evidence type="ECO:0000256" key="4">
    <source>
        <dbReference type="SAM" id="MobiDB-lite"/>
    </source>
</evidence>
<evidence type="ECO:0000313" key="7">
    <source>
        <dbReference type="Proteomes" id="UP001141552"/>
    </source>
</evidence>
<evidence type="ECO:0000256" key="2">
    <source>
        <dbReference type="ARBA" id="ARBA00022737"/>
    </source>
</evidence>
<dbReference type="InterPro" id="IPR004146">
    <property type="entry name" value="DC1"/>
</dbReference>
<evidence type="ECO:0000313" key="6">
    <source>
        <dbReference type="EMBL" id="KAJ4846770.1"/>
    </source>
</evidence>
<reference evidence="6" key="1">
    <citation type="submission" date="2022-02" db="EMBL/GenBank/DDBJ databases">
        <authorList>
            <person name="Henning P.M."/>
            <person name="McCubbin A.G."/>
            <person name="Shore J.S."/>
        </authorList>
    </citation>
    <scope>NUCLEOTIDE SEQUENCE</scope>
    <source>
        <strain evidence="6">F60SS</strain>
        <tissue evidence="6">Leaves</tissue>
    </source>
</reference>
<dbReference type="PANTHER" id="PTHR46288">
    <property type="entry name" value="PHORBOL-ESTER/DAG-TYPE DOMAIN-CONTAINING PROTEIN"/>
    <property type="match status" value="1"/>
</dbReference>
<dbReference type="OrthoDB" id="1271452at2759"/>
<sequence length="438" mass="50092">MLVFRCEECDFTLDLRCGLSKEKKPDDQQKKPTTLEHFSHRHHSLKLLNSTRNNFVSCRICADPIVGPGYGCTECRYYLHVACAESPLEIQHPYHPHHPLRASSPGKKEKWPSCKVCRVTSFAGETAYQCRPCGFVLHMACARKTLLSVPLKHACHQHNLYYITGKDSEKEVEEDTGSYDHDPEDGESDDDAEEKDSEQRIDDGKDSAEYPDEPSDDRRDEDTYGRTDNDSSEDAHDPEEGSVGGEGDEDEASHYQQHKWMSGQRNACKEDCDSSSSQSYYQCLECNYYIHLKCIGLPATVKHSHVDLLFLVEKFTEDDSGIYYCQLCGLERDKEYPVYMCKECPEAPYTAHIECVISEDANIDNHITSGWPVKYDCEVERHPTLIEFDEGKRKPRCKMQIERNPFHGVYHCKECMVIAHNGCVLEEEDDALETVLDT</sequence>
<comment type="caution">
    <text evidence="6">The sequence shown here is derived from an EMBL/GenBank/DDBJ whole genome shotgun (WGS) entry which is preliminary data.</text>
</comment>
<dbReference type="SUPFAM" id="SSF57889">
    <property type="entry name" value="Cysteine-rich domain"/>
    <property type="match status" value="2"/>
</dbReference>
<feature type="compositionally biased region" description="Basic and acidic residues" evidence="4">
    <location>
        <begin position="197"/>
        <end position="208"/>
    </location>
</feature>
<evidence type="ECO:0000256" key="3">
    <source>
        <dbReference type="ARBA" id="ARBA00022833"/>
    </source>
</evidence>
<feature type="domain" description="Phorbol-ester/DAG-type" evidence="5">
    <location>
        <begin position="258"/>
        <end position="300"/>
    </location>
</feature>
<dbReference type="AlphaFoldDB" id="A0A9Q0GCZ6"/>